<keyword evidence="2" id="KW-1185">Reference proteome</keyword>
<protein>
    <submittedName>
        <fullName evidence="1">Uncharacterized protein</fullName>
    </submittedName>
</protein>
<evidence type="ECO:0000313" key="1">
    <source>
        <dbReference type="EMBL" id="KAG2495787.1"/>
    </source>
</evidence>
<accession>A0A835Y637</accession>
<gene>
    <name evidence="1" type="ORF">HYH03_006031</name>
</gene>
<organism evidence="1 2">
    <name type="scientific">Edaphochlamys debaryana</name>
    <dbReference type="NCBI Taxonomy" id="47281"/>
    <lineage>
        <taxon>Eukaryota</taxon>
        <taxon>Viridiplantae</taxon>
        <taxon>Chlorophyta</taxon>
        <taxon>core chlorophytes</taxon>
        <taxon>Chlorophyceae</taxon>
        <taxon>CS clade</taxon>
        <taxon>Chlamydomonadales</taxon>
        <taxon>Chlamydomonadales incertae sedis</taxon>
        <taxon>Edaphochlamys</taxon>
    </lineage>
</organism>
<proteinExistence type="predicted"/>
<dbReference type="OrthoDB" id="543907at2759"/>
<evidence type="ECO:0000313" key="2">
    <source>
        <dbReference type="Proteomes" id="UP000612055"/>
    </source>
</evidence>
<dbReference type="EMBL" id="JAEHOE010000022">
    <property type="protein sequence ID" value="KAG2495787.1"/>
    <property type="molecule type" value="Genomic_DNA"/>
</dbReference>
<dbReference type="Proteomes" id="UP000612055">
    <property type="component" value="Unassembled WGS sequence"/>
</dbReference>
<reference evidence="1" key="1">
    <citation type="journal article" date="2020" name="bioRxiv">
        <title>Comparative genomics of Chlamydomonas.</title>
        <authorList>
            <person name="Craig R.J."/>
            <person name="Hasan A.R."/>
            <person name="Ness R.W."/>
            <person name="Keightley P.D."/>
        </authorList>
    </citation>
    <scope>NUCLEOTIDE SEQUENCE</scope>
    <source>
        <strain evidence="1">CCAP 11/70</strain>
    </source>
</reference>
<comment type="caution">
    <text evidence="1">The sequence shown here is derived from an EMBL/GenBank/DDBJ whole genome shotgun (WGS) entry which is preliminary data.</text>
</comment>
<dbReference type="AlphaFoldDB" id="A0A835Y637"/>
<sequence>MPLPSEGDGRFTLSHYYGSTVQPKVVQLDHSKRRRDRVVTEICEAGRRQGIPEDLLRQNIDKMEQLLPELAPDVNKMRAADWAKLAKDVNKVAHMLVTLKACYPGANVGRIVARAPKLLLGQPEQVQKDAEVTQARTRQ</sequence>
<name>A0A835Y637_9CHLO</name>